<proteinExistence type="predicted"/>
<gene>
    <name evidence="1" type="ORF">L2749_02015</name>
</gene>
<dbReference type="AlphaFoldDB" id="A0A9X1Z605"/>
<keyword evidence="2" id="KW-1185">Reference proteome</keyword>
<reference evidence="1" key="1">
    <citation type="submission" date="2022-01" db="EMBL/GenBank/DDBJ databases">
        <title>Whole genome-based taxonomy of the Shewanellaceae.</title>
        <authorList>
            <person name="Martin-Rodriguez A.J."/>
        </authorList>
    </citation>
    <scope>NUCLEOTIDE SEQUENCE</scope>
    <source>
        <strain evidence="1">DSM 23803</strain>
    </source>
</reference>
<protein>
    <submittedName>
        <fullName evidence="1">DUF1778 domain-containing protein</fullName>
    </submittedName>
</protein>
<evidence type="ECO:0000313" key="2">
    <source>
        <dbReference type="Proteomes" id="UP001139408"/>
    </source>
</evidence>
<dbReference type="EMBL" id="JAKILJ010000003">
    <property type="protein sequence ID" value="MCL1104042.1"/>
    <property type="molecule type" value="Genomic_DNA"/>
</dbReference>
<dbReference type="Proteomes" id="UP001139408">
    <property type="component" value="Unassembled WGS sequence"/>
</dbReference>
<sequence length="80" mass="9314">MTKKNLTEKEVLESMTSYTAHADELSEVSIKEWTEMLEKAELIALNDADYEKFVTYLNSETEPAKVEALKKLFKRKAPWE</sequence>
<evidence type="ECO:0000313" key="1">
    <source>
        <dbReference type="EMBL" id="MCL1104042.1"/>
    </source>
</evidence>
<name>A0A9X1Z605_9GAMM</name>
<dbReference type="RefSeq" id="WP_188923824.1">
    <property type="nucleotide sequence ID" value="NZ_BMQI01000003.1"/>
</dbReference>
<organism evidence="1 2">
    <name type="scientific">Shewanella algicola</name>
    <dbReference type="NCBI Taxonomy" id="640633"/>
    <lineage>
        <taxon>Bacteria</taxon>
        <taxon>Pseudomonadati</taxon>
        <taxon>Pseudomonadota</taxon>
        <taxon>Gammaproteobacteria</taxon>
        <taxon>Alteromonadales</taxon>
        <taxon>Shewanellaceae</taxon>
        <taxon>Shewanella</taxon>
    </lineage>
</organism>
<accession>A0A9X1Z605</accession>
<comment type="caution">
    <text evidence="1">The sequence shown here is derived from an EMBL/GenBank/DDBJ whole genome shotgun (WGS) entry which is preliminary data.</text>
</comment>